<evidence type="ECO:0000313" key="5">
    <source>
        <dbReference type="Proteomes" id="UP000222944"/>
    </source>
</evidence>
<proteinExistence type="predicted"/>
<evidence type="ECO:0000313" key="3">
    <source>
        <dbReference type="EMBL" id="PGH78615.1"/>
    </source>
</evidence>
<dbReference type="AlphaFoldDB" id="A0A9X6TW89"/>
<accession>A0A9X6TW89</accession>
<dbReference type="EMBL" id="NUFN01000044">
    <property type="protein sequence ID" value="PGH78615.1"/>
    <property type="molecule type" value="Genomic_DNA"/>
</dbReference>
<sequence>MYINANCDKFKHIYDMERLKGYSDRAGRDINRLEEIIEKLKEYQMKIHEHAQTVANTEFKSVVTLVRNRYDKNLVKFHVQLERRPMVDKNYIEDEKVNGFNEHYKMFVGKERHQALKYADSLALQYHCEIERRGF</sequence>
<evidence type="ECO:0000256" key="1">
    <source>
        <dbReference type="SAM" id="Coils"/>
    </source>
</evidence>
<organism evidence="2 4">
    <name type="scientific">Bacillus thuringiensis</name>
    <dbReference type="NCBI Taxonomy" id="1428"/>
    <lineage>
        <taxon>Bacteria</taxon>
        <taxon>Bacillati</taxon>
        <taxon>Bacillota</taxon>
        <taxon>Bacilli</taxon>
        <taxon>Bacillales</taxon>
        <taxon>Bacillaceae</taxon>
        <taxon>Bacillus</taxon>
        <taxon>Bacillus cereus group</taxon>
    </lineage>
</organism>
<reference evidence="4 5" key="1">
    <citation type="submission" date="2017-09" db="EMBL/GenBank/DDBJ databases">
        <title>Large-scale bioinformatics analysis of Bacillus genomes uncovers conserved roles of natural products in bacterial physiology.</title>
        <authorList>
            <consortium name="Agbiome Team Llc"/>
            <person name="Bleich R.M."/>
            <person name="Grubbs K.J."/>
            <person name="Santa Maria K.C."/>
            <person name="Allen S.E."/>
            <person name="Farag S."/>
            <person name="Shank E.A."/>
            <person name="Bowers A."/>
        </authorList>
    </citation>
    <scope>NUCLEOTIDE SEQUENCE [LARGE SCALE GENOMIC DNA]</scope>
    <source>
        <strain evidence="3 5">AFS058004</strain>
        <strain evidence="2 4">AFS094940</strain>
    </source>
</reference>
<protein>
    <submittedName>
        <fullName evidence="2">Uncharacterized protein</fullName>
    </submittedName>
</protein>
<name>A0A9X6TW89_BACTU</name>
<comment type="caution">
    <text evidence="2">The sequence shown here is derived from an EMBL/GenBank/DDBJ whole genome shotgun (WGS) entry which is preliminary data.</text>
</comment>
<dbReference type="Proteomes" id="UP000222944">
    <property type="component" value="Unassembled WGS sequence"/>
</dbReference>
<feature type="coiled-coil region" evidence="1">
    <location>
        <begin position="23"/>
        <end position="53"/>
    </location>
</feature>
<evidence type="ECO:0000313" key="4">
    <source>
        <dbReference type="Proteomes" id="UP000220127"/>
    </source>
</evidence>
<keyword evidence="1" id="KW-0175">Coiled coil</keyword>
<dbReference type="Proteomes" id="UP000220127">
    <property type="component" value="Unassembled WGS sequence"/>
</dbReference>
<gene>
    <name evidence="3" type="ORF">CN899_28305</name>
    <name evidence="2" type="ORF">CON01_24550</name>
</gene>
<evidence type="ECO:0000313" key="2">
    <source>
        <dbReference type="EMBL" id="PED11868.1"/>
    </source>
</evidence>
<dbReference type="EMBL" id="NVMD01000028">
    <property type="protein sequence ID" value="PED11868.1"/>
    <property type="molecule type" value="Genomic_DNA"/>
</dbReference>
<dbReference type="RefSeq" id="WP_097877639.1">
    <property type="nucleotide sequence ID" value="NZ_NTSD01000035.1"/>
</dbReference>